<dbReference type="InterPro" id="IPR037185">
    <property type="entry name" value="EmrE-like"/>
</dbReference>
<dbReference type="EMBL" id="RBZM01000004">
    <property type="protein sequence ID" value="RKP55069.1"/>
    <property type="molecule type" value="Genomic_DNA"/>
</dbReference>
<dbReference type="OrthoDB" id="369870at2"/>
<keyword evidence="3" id="KW-0813">Transport</keyword>
<dbReference type="Pfam" id="PF00892">
    <property type="entry name" value="EamA"/>
    <property type="match status" value="1"/>
</dbReference>
<comment type="caution">
    <text evidence="10">The sequence shown here is derived from an EMBL/GenBank/DDBJ whole genome shotgun (WGS) entry which is preliminary data.</text>
</comment>
<evidence type="ECO:0000313" key="10">
    <source>
        <dbReference type="EMBL" id="RKP55069.1"/>
    </source>
</evidence>
<proteinExistence type="inferred from homology"/>
<protein>
    <submittedName>
        <fullName evidence="10">EamA family transporter RarD</fullName>
    </submittedName>
</protein>
<evidence type="ECO:0000256" key="5">
    <source>
        <dbReference type="ARBA" id="ARBA00022692"/>
    </source>
</evidence>
<feature type="transmembrane region" description="Helical" evidence="8">
    <location>
        <begin position="99"/>
        <end position="116"/>
    </location>
</feature>
<dbReference type="InterPro" id="IPR004626">
    <property type="entry name" value="RarD"/>
</dbReference>
<keyword evidence="4" id="KW-1003">Cell membrane</keyword>
<keyword evidence="6 8" id="KW-1133">Transmembrane helix</keyword>
<evidence type="ECO:0000256" key="3">
    <source>
        <dbReference type="ARBA" id="ARBA00022448"/>
    </source>
</evidence>
<dbReference type="Gene3D" id="1.10.3730.20">
    <property type="match status" value="1"/>
</dbReference>
<keyword evidence="7 8" id="KW-0472">Membrane</keyword>
<comment type="subcellular location">
    <subcellularLocation>
        <location evidence="1">Cell membrane</location>
        <topology evidence="1">Multi-pass membrane protein</topology>
    </subcellularLocation>
</comment>
<dbReference type="SUPFAM" id="SSF103481">
    <property type="entry name" value="Multidrug resistance efflux transporter EmrE"/>
    <property type="match status" value="2"/>
</dbReference>
<sequence>MRNGLINAILAYVMWGLLPLYWKLFDNVPAGEILSHRIAWSFVFVAALVAFQKRWGEMKQVLTNRAALLPLIVSSLLITANWLIFIWAVNNGHVIETSLGYYLTPLLNVLLGVLFLREKPNRGQWLAIALAGAGVLLVAVDYGSFPWISISLAASFGLYGLAKKKVKQEASIGLLTETGIVVPLALIYGGYLGAKHLSTAWTLPASSLLLLMLSGAATALPLLFFAKAARKMPLSTLGFVQYIAPTITLILSLLVFKETISAVMLISFSFIWVALIVYAASTFNRARATEPASVS</sequence>
<feature type="transmembrane region" description="Helical" evidence="8">
    <location>
        <begin position="5"/>
        <end position="22"/>
    </location>
</feature>
<dbReference type="NCBIfam" id="TIGR00688">
    <property type="entry name" value="rarD"/>
    <property type="match status" value="1"/>
</dbReference>
<evidence type="ECO:0000256" key="8">
    <source>
        <dbReference type="SAM" id="Phobius"/>
    </source>
</evidence>
<evidence type="ECO:0000256" key="2">
    <source>
        <dbReference type="ARBA" id="ARBA00007362"/>
    </source>
</evidence>
<feature type="transmembrane region" description="Helical" evidence="8">
    <location>
        <begin position="67"/>
        <end position="87"/>
    </location>
</feature>
<evidence type="ECO:0000256" key="7">
    <source>
        <dbReference type="ARBA" id="ARBA00023136"/>
    </source>
</evidence>
<dbReference type="InterPro" id="IPR000620">
    <property type="entry name" value="EamA_dom"/>
</dbReference>
<feature type="transmembrane region" description="Helical" evidence="8">
    <location>
        <begin position="174"/>
        <end position="194"/>
    </location>
</feature>
<feature type="transmembrane region" description="Helical" evidence="8">
    <location>
        <begin position="200"/>
        <end position="225"/>
    </location>
</feature>
<evidence type="ECO:0000256" key="1">
    <source>
        <dbReference type="ARBA" id="ARBA00004651"/>
    </source>
</evidence>
<dbReference type="GO" id="GO:0005886">
    <property type="term" value="C:plasma membrane"/>
    <property type="evidence" value="ECO:0007669"/>
    <property type="project" value="UniProtKB-SubCell"/>
</dbReference>
<feature type="domain" description="EamA" evidence="9">
    <location>
        <begin position="4"/>
        <end position="139"/>
    </location>
</feature>
<name>A0A494XYQ2_9BACL</name>
<dbReference type="RefSeq" id="WP_120975471.1">
    <property type="nucleotide sequence ID" value="NZ_RBZM01000004.1"/>
</dbReference>
<feature type="transmembrane region" description="Helical" evidence="8">
    <location>
        <begin position="123"/>
        <end position="139"/>
    </location>
</feature>
<dbReference type="PANTHER" id="PTHR22911">
    <property type="entry name" value="ACYL-MALONYL CONDENSING ENZYME-RELATED"/>
    <property type="match status" value="1"/>
</dbReference>
<feature type="transmembrane region" description="Helical" evidence="8">
    <location>
        <begin position="145"/>
        <end position="162"/>
    </location>
</feature>
<feature type="transmembrane region" description="Helical" evidence="8">
    <location>
        <begin position="34"/>
        <end position="51"/>
    </location>
</feature>
<feature type="transmembrane region" description="Helical" evidence="8">
    <location>
        <begin position="237"/>
        <end position="256"/>
    </location>
</feature>
<dbReference type="Proteomes" id="UP000282076">
    <property type="component" value="Unassembled WGS sequence"/>
</dbReference>
<dbReference type="AlphaFoldDB" id="A0A494XYQ2"/>
<evidence type="ECO:0000313" key="11">
    <source>
        <dbReference type="Proteomes" id="UP000282076"/>
    </source>
</evidence>
<keyword evidence="11" id="KW-1185">Reference proteome</keyword>
<keyword evidence="5 8" id="KW-0812">Transmembrane</keyword>
<reference evidence="10 11" key="1">
    <citation type="submission" date="2018-10" db="EMBL/GenBank/DDBJ databases">
        <title>Cohnella sp. M2MS4P-1, whole genome shotgun sequence.</title>
        <authorList>
            <person name="Tuo L."/>
        </authorList>
    </citation>
    <scope>NUCLEOTIDE SEQUENCE [LARGE SCALE GENOMIC DNA]</scope>
    <source>
        <strain evidence="10 11">M2MS4P-1</strain>
    </source>
</reference>
<comment type="similarity">
    <text evidence="2">Belongs to the EamA transporter family.</text>
</comment>
<gene>
    <name evidence="10" type="primary">rarD</name>
    <name evidence="10" type="ORF">D7Z26_07520</name>
</gene>
<organism evidence="10 11">
    <name type="scientific">Cohnella endophytica</name>
    <dbReference type="NCBI Taxonomy" id="2419778"/>
    <lineage>
        <taxon>Bacteria</taxon>
        <taxon>Bacillati</taxon>
        <taxon>Bacillota</taxon>
        <taxon>Bacilli</taxon>
        <taxon>Bacillales</taxon>
        <taxon>Paenibacillaceae</taxon>
        <taxon>Cohnella</taxon>
    </lineage>
</organism>
<evidence type="ECO:0000256" key="4">
    <source>
        <dbReference type="ARBA" id="ARBA00022475"/>
    </source>
</evidence>
<accession>A0A494XYQ2</accession>
<dbReference type="PANTHER" id="PTHR22911:SF137">
    <property type="entry name" value="SOLUTE CARRIER FAMILY 35 MEMBER G2-RELATED"/>
    <property type="match status" value="1"/>
</dbReference>
<feature type="transmembrane region" description="Helical" evidence="8">
    <location>
        <begin position="262"/>
        <end position="280"/>
    </location>
</feature>
<evidence type="ECO:0000259" key="9">
    <source>
        <dbReference type="Pfam" id="PF00892"/>
    </source>
</evidence>
<evidence type="ECO:0000256" key="6">
    <source>
        <dbReference type="ARBA" id="ARBA00022989"/>
    </source>
</evidence>